<dbReference type="GO" id="GO:0008289">
    <property type="term" value="F:lipid binding"/>
    <property type="evidence" value="ECO:0007669"/>
    <property type="project" value="UniProtKB-KW"/>
</dbReference>
<dbReference type="Gene3D" id="3.30.1180.10">
    <property type="match status" value="1"/>
</dbReference>
<keyword evidence="2" id="KW-0446">Lipid-binding</keyword>
<dbReference type="InterPro" id="IPR050270">
    <property type="entry name" value="DegV_domain_contain"/>
</dbReference>
<comment type="function">
    <text evidence="1">May bind long-chain fatty acids, such as palmitate, and may play a role in lipid transport or fatty acid metabolism.</text>
</comment>
<evidence type="ECO:0000256" key="1">
    <source>
        <dbReference type="ARBA" id="ARBA00003238"/>
    </source>
</evidence>
<evidence type="ECO:0000256" key="2">
    <source>
        <dbReference type="ARBA" id="ARBA00023121"/>
    </source>
</evidence>
<accession>A0A840QQC0</accession>
<dbReference type="EMBL" id="JACHHB010000007">
    <property type="protein sequence ID" value="MBB5173632.1"/>
    <property type="molecule type" value="Genomic_DNA"/>
</dbReference>
<gene>
    <name evidence="3" type="ORF">HNQ41_001821</name>
</gene>
<dbReference type="AlphaFoldDB" id="A0A840QQC0"/>
<dbReference type="PANTHER" id="PTHR33434">
    <property type="entry name" value="DEGV DOMAIN-CONTAINING PROTEIN DR_1986-RELATED"/>
    <property type="match status" value="1"/>
</dbReference>
<evidence type="ECO:0000313" key="3">
    <source>
        <dbReference type="EMBL" id="MBB5173632.1"/>
    </source>
</evidence>
<dbReference type="SUPFAM" id="SSF82549">
    <property type="entry name" value="DAK1/DegV-like"/>
    <property type="match status" value="1"/>
</dbReference>
<keyword evidence="4" id="KW-1185">Reference proteome</keyword>
<comment type="caution">
    <text evidence="3">The sequence shown here is derived from an EMBL/GenBank/DDBJ whole genome shotgun (WGS) entry which is preliminary data.</text>
</comment>
<dbReference type="InterPro" id="IPR003797">
    <property type="entry name" value="DegV"/>
</dbReference>
<dbReference type="Proteomes" id="UP000551878">
    <property type="component" value="Unassembled WGS sequence"/>
</dbReference>
<name>A0A840QQC0_9BACI</name>
<dbReference type="PROSITE" id="PS51482">
    <property type="entry name" value="DEGV"/>
    <property type="match status" value="1"/>
</dbReference>
<dbReference type="PANTHER" id="PTHR33434:SF8">
    <property type="entry name" value="DEGV DOMAIN-CONTAINING PROTEIN SPR1019"/>
    <property type="match status" value="1"/>
</dbReference>
<dbReference type="InterPro" id="IPR043168">
    <property type="entry name" value="DegV_C"/>
</dbReference>
<sequence length="282" mass="30207">MSKSVKIVTDSTVDLPREELEALGVTVVPLTVTIDGQSYIDGVDIKPNEFIAKLKTAEKIPQSSQPSPGVFKDVYDRLGEDGSSVISIHMTSGMSGTYTSAQTAAEMTDTDVSVIDSSFISVALSFQVKEAVNLAKQGATKDDILAKIEEVKEHTSLYIMVDTLEYLVKGGRIGRGKGLVGSLLKIKPIASLADGVYTPVSKVRTYVQMINQFRKTLLEETEGKKIAGIGIAHAEANELAEKLKSSIKGATGYNDISIIETTPIISTHAGPGAIALMYYTET</sequence>
<dbReference type="NCBIfam" id="TIGR00762">
    <property type="entry name" value="DegV"/>
    <property type="match status" value="1"/>
</dbReference>
<organism evidence="3 4">
    <name type="scientific">Texcoconibacillus texcoconensis</name>
    <dbReference type="NCBI Taxonomy" id="1095777"/>
    <lineage>
        <taxon>Bacteria</taxon>
        <taxon>Bacillati</taxon>
        <taxon>Bacillota</taxon>
        <taxon>Bacilli</taxon>
        <taxon>Bacillales</taxon>
        <taxon>Bacillaceae</taxon>
        <taxon>Texcoconibacillus</taxon>
    </lineage>
</organism>
<evidence type="ECO:0000313" key="4">
    <source>
        <dbReference type="Proteomes" id="UP000551878"/>
    </source>
</evidence>
<protein>
    <submittedName>
        <fullName evidence="3">DegV family protein with EDD domain</fullName>
    </submittedName>
</protein>
<reference evidence="3 4" key="1">
    <citation type="submission" date="2020-08" db="EMBL/GenBank/DDBJ databases">
        <title>Genomic Encyclopedia of Type Strains, Phase IV (KMG-IV): sequencing the most valuable type-strain genomes for metagenomic binning, comparative biology and taxonomic classification.</title>
        <authorList>
            <person name="Goeker M."/>
        </authorList>
    </citation>
    <scope>NUCLEOTIDE SEQUENCE [LARGE SCALE GENOMIC DNA]</scope>
    <source>
        <strain evidence="3 4">DSM 24696</strain>
    </source>
</reference>
<dbReference type="Gene3D" id="3.40.50.10170">
    <property type="match status" value="1"/>
</dbReference>
<dbReference type="RefSeq" id="WP_184664079.1">
    <property type="nucleotide sequence ID" value="NZ_JACHHB010000007.1"/>
</dbReference>
<dbReference type="Pfam" id="PF02645">
    <property type="entry name" value="DegV"/>
    <property type="match status" value="1"/>
</dbReference>
<proteinExistence type="predicted"/>